<evidence type="ECO:0000313" key="1">
    <source>
        <dbReference type="EMBL" id="GKV01855.1"/>
    </source>
</evidence>
<evidence type="ECO:0000313" key="2">
    <source>
        <dbReference type="Proteomes" id="UP001054252"/>
    </source>
</evidence>
<proteinExistence type="predicted"/>
<sequence length="64" mass="7072">MLKLYPKATGIPPQFSAKIRTQGSKQLMKFKLGGAVNLPTIFQQAKPDLLEGRSRRQATGELTD</sequence>
<comment type="caution">
    <text evidence="1">The sequence shown here is derived from an EMBL/GenBank/DDBJ whole genome shotgun (WGS) entry which is preliminary data.</text>
</comment>
<dbReference type="AlphaFoldDB" id="A0AAV5IN96"/>
<reference evidence="1 2" key="1">
    <citation type="journal article" date="2021" name="Commun. Biol.">
        <title>The genome of Shorea leprosula (Dipterocarpaceae) highlights the ecological relevance of drought in aseasonal tropical rainforests.</title>
        <authorList>
            <person name="Ng K.K.S."/>
            <person name="Kobayashi M.J."/>
            <person name="Fawcett J.A."/>
            <person name="Hatakeyama M."/>
            <person name="Paape T."/>
            <person name="Ng C.H."/>
            <person name="Ang C.C."/>
            <person name="Tnah L.H."/>
            <person name="Lee C.T."/>
            <person name="Nishiyama T."/>
            <person name="Sese J."/>
            <person name="O'Brien M.J."/>
            <person name="Copetti D."/>
            <person name="Mohd Noor M.I."/>
            <person name="Ong R.C."/>
            <person name="Putra M."/>
            <person name="Sireger I.Z."/>
            <person name="Indrioko S."/>
            <person name="Kosugi Y."/>
            <person name="Izuno A."/>
            <person name="Isagi Y."/>
            <person name="Lee S.L."/>
            <person name="Shimizu K.K."/>
        </authorList>
    </citation>
    <scope>NUCLEOTIDE SEQUENCE [LARGE SCALE GENOMIC DNA]</scope>
    <source>
        <strain evidence="1">214</strain>
    </source>
</reference>
<dbReference type="Proteomes" id="UP001054252">
    <property type="component" value="Unassembled WGS sequence"/>
</dbReference>
<accession>A0AAV5IN96</accession>
<gene>
    <name evidence="1" type="ORF">SLEP1_g14371</name>
</gene>
<organism evidence="1 2">
    <name type="scientific">Rubroshorea leprosula</name>
    <dbReference type="NCBI Taxonomy" id="152421"/>
    <lineage>
        <taxon>Eukaryota</taxon>
        <taxon>Viridiplantae</taxon>
        <taxon>Streptophyta</taxon>
        <taxon>Embryophyta</taxon>
        <taxon>Tracheophyta</taxon>
        <taxon>Spermatophyta</taxon>
        <taxon>Magnoliopsida</taxon>
        <taxon>eudicotyledons</taxon>
        <taxon>Gunneridae</taxon>
        <taxon>Pentapetalae</taxon>
        <taxon>rosids</taxon>
        <taxon>malvids</taxon>
        <taxon>Malvales</taxon>
        <taxon>Dipterocarpaceae</taxon>
        <taxon>Rubroshorea</taxon>
    </lineage>
</organism>
<protein>
    <submittedName>
        <fullName evidence="1">Uncharacterized protein</fullName>
    </submittedName>
</protein>
<keyword evidence="2" id="KW-1185">Reference proteome</keyword>
<name>A0AAV5IN96_9ROSI</name>
<dbReference type="EMBL" id="BPVZ01000017">
    <property type="protein sequence ID" value="GKV01855.1"/>
    <property type="molecule type" value="Genomic_DNA"/>
</dbReference>